<comment type="caution">
    <text evidence="1">The sequence shown here is derived from an EMBL/GenBank/DDBJ whole genome shotgun (WGS) entry which is preliminary data.</text>
</comment>
<evidence type="ECO:0000313" key="2">
    <source>
        <dbReference type="Proteomes" id="UP001148125"/>
    </source>
</evidence>
<name>A0ABT5VDV9_9BACI</name>
<dbReference type="Proteomes" id="UP001148125">
    <property type="component" value="Unassembled WGS sequence"/>
</dbReference>
<sequence>MERDLEKAIKQAKANLELSGFVITEKHEKLVREHLNGEISEEDFIKTVLEYAKQTSDEEGN</sequence>
<organism evidence="1 2">
    <name type="scientific">Alkalihalobacterium chitinilyticum</name>
    <dbReference type="NCBI Taxonomy" id="2980103"/>
    <lineage>
        <taxon>Bacteria</taxon>
        <taxon>Bacillati</taxon>
        <taxon>Bacillota</taxon>
        <taxon>Bacilli</taxon>
        <taxon>Bacillales</taxon>
        <taxon>Bacillaceae</taxon>
        <taxon>Alkalihalobacterium</taxon>
    </lineage>
</organism>
<accession>A0ABT5VDV9</accession>
<dbReference type="EMBL" id="JAOTPO010000005">
    <property type="protein sequence ID" value="MDE5413619.1"/>
    <property type="molecule type" value="Genomic_DNA"/>
</dbReference>
<evidence type="ECO:0000313" key="1">
    <source>
        <dbReference type="EMBL" id="MDE5413619.1"/>
    </source>
</evidence>
<protein>
    <submittedName>
        <fullName evidence="1">Antitoxin VbhA family protein</fullName>
    </submittedName>
</protein>
<dbReference type="CDD" id="cd11586">
    <property type="entry name" value="VbhA_like"/>
    <property type="match status" value="1"/>
</dbReference>
<keyword evidence="2" id="KW-1185">Reference proteome</keyword>
<proteinExistence type="predicted"/>
<dbReference type="RefSeq" id="WP_275118237.1">
    <property type="nucleotide sequence ID" value="NZ_JAOTPO010000005.1"/>
</dbReference>
<gene>
    <name evidence="1" type="ORF">N7Z68_09485</name>
</gene>
<reference evidence="1" key="1">
    <citation type="submission" date="2024-05" db="EMBL/GenBank/DDBJ databases">
        <title>Alkalihalobacillus sp. strain MEB203 novel alkaliphilic bacterium from Lonar Lake, India.</title>
        <authorList>
            <person name="Joshi A."/>
            <person name="Thite S."/>
            <person name="Mengade P."/>
        </authorList>
    </citation>
    <scope>NUCLEOTIDE SEQUENCE</scope>
    <source>
        <strain evidence="1">MEB 203</strain>
    </source>
</reference>
<dbReference type="InterPro" id="IPR033788">
    <property type="entry name" value="VbhA-like"/>
</dbReference>